<name>A0A239I717_9RHOB</name>
<gene>
    <name evidence="4" type="ORF">SAMN04488078_10403</name>
</gene>
<sequence length="170" mass="18896">MMRKYKTDDIDALITIWDTAEPLAHPFLSDEIRRQVRKDMRNIYLPNADTWVLEHDGVPVGFIAMIGTEIGGLFLAPTHQGKGMGRHMVDHIVAIKGPLTVEVFKDNKIGLPFYERYGFVKTGEGAFDASGDKTFKMAMLLRNSHSEALLISASDLSPVSRPRAPQAGAR</sequence>
<dbReference type="InterPro" id="IPR000182">
    <property type="entry name" value="GNAT_dom"/>
</dbReference>
<dbReference type="AlphaFoldDB" id="A0A239I717"/>
<dbReference type="Gene3D" id="3.40.630.30">
    <property type="match status" value="1"/>
</dbReference>
<evidence type="ECO:0000256" key="2">
    <source>
        <dbReference type="ARBA" id="ARBA00023315"/>
    </source>
</evidence>
<dbReference type="Proteomes" id="UP000198440">
    <property type="component" value="Unassembled WGS sequence"/>
</dbReference>
<protein>
    <submittedName>
        <fullName evidence="4">Putative acetyltransferase</fullName>
    </submittedName>
</protein>
<dbReference type="PANTHER" id="PTHR43800:SF1">
    <property type="entry name" value="PEPTIDYL-LYSINE N-ACETYLTRANSFERASE YJAB"/>
    <property type="match status" value="1"/>
</dbReference>
<proteinExistence type="predicted"/>
<reference evidence="4 5" key="1">
    <citation type="submission" date="2017-06" db="EMBL/GenBank/DDBJ databases">
        <authorList>
            <person name="Kim H.J."/>
            <person name="Triplett B.A."/>
        </authorList>
    </citation>
    <scope>NUCLEOTIDE SEQUENCE [LARGE SCALE GENOMIC DNA]</scope>
    <source>
        <strain evidence="4 5">DSM 11445</strain>
    </source>
</reference>
<evidence type="ECO:0000259" key="3">
    <source>
        <dbReference type="PROSITE" id="PS51186"/>
    </source>
</evidence>
<dbReference type="PROSITE" id="PS51186">
    <property type="entry name" value="GNAT"/>
    <property type="match status" value="1"/>
</dbReference>
<dbReference type="GO" id="GO:0016747">
    <property type="term" value="F:acyltransferase activity, transferring groups other than amino-acyl groups"/>
    <property type="evidence" value="ECO:0007669"/>
    <property type="project" value="InterPro"/>
</dbReference>
<organism evidence="4 5">
    <name type="scientific">Antarctobacter heliothermus</name>
    <dbReference type="NCBI Taxonomy" id="74033"/>
    <lineage>
        <taxon>Bacteria</taxon>
        <taxon>Pseudomonadati</taxon>
        <taxon>Pseudomonadota</taxon>
        <taxon>Alphaproteobacteria</taxon>
        <taxon>Rhodobacterales</taxon>
        <taxon>Roseobacteraceae</taxon>
        <taxon>Antarctobacter</taxon>
    </lineage>
</organism>
<feature type="domain" description="N-acetyltransferase" evidence="3">
    <location>
        <begin position="1"/>
        <end position="142"/>
    </location>
</feature>
<dbReference type="InterPro" id="IPR016181">
    <property type="entry name" value="Acyl_CoA_acyltransferase"/>
</dbReference>
<dbReference type="CDD" id="cd04301">
    <property type="entry name" value="NAT_SF"/>
    <property type="match status" value="1"/>
</dbReference>
<keyword evidence="1 4" id="KW-0808">Transferase</keyword>
<dbReference type="RefSeq" id="WP_089279181.1">
    <property type="nucleotide sequence ID" value="NZ_FZON01000040.1"/>
</dbReference>
<evidence type="ECO:0000313" key="4">
    <source>
        <dbReference type="EMBL" id="SNS89172.1"/>
    </source>
</evidence>
<dbReference type="PANTHER" id="PTHR43800">
    <property type="entry name" value="PEPTIDYL-LYSINE N-ACETYLTRANSFERASE YJAB"/>
    <property type="match status" value="1"/>
</dbReference>
<evidence type="ECO:0000256" key="1">
    <source>
        <dbReference type="ARBA" id="ARBA00022679"/>
    </source>
</evidence>
<dbReference type="OrthoDB" id="7205533at2"/>
<accession>A0A239I717</accession>
<dbReference type="EMBL" id="FZON01000040">
    <property type="protein sequence ID" value="SNS89172.1"/>
    <property type="molecule type" value="Genomic_DNA"/>
</dbReference>
<evidence type="ECO:0000313" key="5">
    <source>
        <dbReference type="Proteomes" id="UP000198440"/>
    </source>
</evidence>
<dbReference type="Pfam" id="PF13508">
    <property type="entry name" value="Acetyltransf_7"/>
    <property type="match status" value="1"/>
</dbReference>
<dbReference type="SUPFAM" id="SSF55729">
    <property type="entry name" value="Acyl-CoA N-acyltransferases (Nat)"/>
    <property type="match status" value="1"/>
</dbReference>
<keyword evidence="2" id="KW-0012">Acyltransferase</keyword>